<dbReference type="InterPro" id="IPR036055">
    <property type="entry name" value="LDL_receptor-like_sf"/>
</dbReference>
<keyword evidence="9" id="KW-0675">Receptor</keyword>
<dbReference type="InterPro" id="IPR023415">
    <property type="entry name" value="LDLR_class-A_CS"/>
</dbReference>
<evidence type="ECO:0000256" key="3">
    <source>
        <dbReference type="ARBA" id="ARBA00022692"/>
    </source>
</evidence>
<evidence type="ECO:0000313" key="9">
    <source>
        <dbReference type="EMBL" id="KAK9659896.1"/>
    </source>
</evidence>
<evidence type="ECO:0000256" key="5">
    <source>
        <dbReference type="ARBA" id="ARBA00022989"/>
    </source>
</evidence>
<dbReference type="PROSITE" id="PS01209">
    <property type="entry name" value="LDLRA_1"/>
    <property type="match status" value="1"/>
</dbReference>
<evidence type="ECO:0000313" key="10">
    <source>
        <dbReference type="Proteomes" id="UP001458880"/>
    </source>
</evidence>
<evidence type="ECO:0000256" key="8">
    <source>
        <dbReference type="PROSITE-ProRule" id="PRU00124"/>
    </source>
</evidence>
<keyword evidence="5" id="KW-1133">Transmembrane helix</keyword>
<comment type="caution">
    <text evidence="9">The sequence shown here is derived from an EMBL/GenBank/DDBJ whole genome shotgun (WGS) entry which is preliminary data.</text>
</comment>
<dbReference type="CDD" id="cd00112">
    <property type="entry name" value="LDLa"/>
    <property type="match status" value="1"/>
</dbReference>
<keyword evidence="4" id="KW-0677">Repeat</keyword>
<dbReference type="PROSITE" id="PS50068">
    <property type="entry name" value="LDLRA_2"/>
    <property type="match status" value="1"/>
</dbReference>
<dbReference type="Gene3D" id="4.10.400.10">
    <property type="entry name" value="Low-density Lipoprotein Receptor"/>
    <property type="match status" value="1"/>
</dbReference>
<gene>
    <name evidence="9" type="ORF">QE152_g41494</name>
</gene>
<keyword evidence="7 8" id="KW-1015">Disulfide bond</keyword>
<organism evidence="9 10">
    <name type="scientific">Popillia japonica</name>
    <name type="common">Japanese beetle</name>
    <dbReference type="NCBI Taxonomy" id="7064"/>
    <lineage>
        <taxon>Eukaryota</taxon>
        <taxon>Metazoa</taxon>
        <taxon>Ecdysozoa</taxon>
        <taxon>Arthropoda</taxon>
        <taxon>Hexapoda</taxon>
        <taxon>Insecta</taxon>
        <taxon>Pterygota</taxon>
        <taxon>Neoptera</taxon>
        <taxon>Endopterygota</taxon>
        <taxon>Coleoptera</taxon>
        <taxon>Polyphaga</taxon>
        <taxon>Scarabaeiformia</taxon>
        <taxon>Scarabaeidae</taxon>
        <taxon>Rutelinae</taxon>
        <taxon>Popillia</taxon>
    </lineage>
</organism>
<reference evidence="9 10" key="1">
    <citation type="journal article" date="2024" name="BMC Genomics">
        <title>De novo assembly and annotation of Popillia japonica's genome with initial clues to its potential as an invasive pest.</title>
        <authorList>
            <person name="Cucini C."/>
            <person name="Boschi S."/>
            <person name="Funari R."/>
            <person name="Cardaioli E."/>
            <person name="Iannotti N."/>
            <person name="Marturano G."/>
            <person name="Paoli F."/>
            <person name="Bruttini M."/>
            <person name="Carapelli A."/>
            <person name="Frati F."/>
            <person name="Nardi F."/>
        </authorList>
    </citation>
    <scope>NUCLEOTIDE SEQUENCE [LARGE SCALE GENOMIC DNA]</scope>
    <source>
        <strain evidence="9">DMR45628</strain>
    </source>
</reference>
<protein>
    <submittedName>
        <fullName evidence="9">Low-density lipoprotein receptor domain class A</fullName>
    </submittedName>
</protein>
<feature type="disulfide bond" evidence="8">
    <location>
        <begin position="27"/>
        <end position="45"/>
    </location>
</feature>
<comment type="subcellular location">
    <subcellularLocation>
        <location evidence="2">Endomembrane system</location>
    </subcellularLocation>
    <subcellularLocation>
        <location evidence="1">Membrane</location>
        <topology evidence="1">Single-pass membrane protein</topology>
    </subcellularLocation>
</comment>
<dbReference type="InterPro" id="IPR050685">
    <property type="entry name" value="LDLR"/>
</dbReference>
<keyword evidence="10" id="KW-1185">Reference proteome</keyword>
<dbReference type="SMART" id="SM00192">
    <property type="entry name" value="LDLa"/>
    <property type="match status" value="1"/>
</dbReference>
<dbReference type="EMBL" id="JASPKY010004354">
    <property type="protein sequence ID" value="KAK9659896.1"/>
    <property type="molecule type" value="Genomic_DNA"/>
</dbReference>
<dbReference type="PANTHER" id="PTHR24270">
    <property type="entry name" value="LOW-DENSITY LIPOPROTEIN RECEPTOR-RELATED"/>
    <property type="match status" value="1"/>
</dbReference>
<sequence>DDCGDTSDEVDCKKENNTCSNPDQFKCNNGVCIDAQRVCNREIDCADESDEPAHCNVDAMIPMNRLTCAGRRIVRLGGNVVLEELITGE</sequence>
<feature type="non-terminal residue" evidence="9">
    <location>
        <position position="1"/>
    </location>
</feature>
<evidence type="ECO:0000256" key="7">
    <source>
        <dbReference type="ARBA" id="ARBA00023157"/>
    </source>
</evidence>
<name>A0AAW1GBQ7_POPJA</name>
<dbReference type="Proteomes" id="UP001458880">
    <property type="component" value="Unassembled WGS sequence"/>
</dbReference>
<dbReference type="AlphaFoldDB" id="A0AAW1GBQ7"/>
<comment type="caution">
    <text evidence="8">Lacks conserved residue(s) required for the propagation of feature annotation.</text>
</comment>
<accession>A0AAW1GBQ7</accession>
<evidence type="ECO:0000256" key="2">
    <source>
        <dbReference type="ARBA" id="ARBA00004308"/>
    </source>
</evidence>
<evidence type="ECO:0000256" key="4">
    <source>
        <dbReference type="ARBA" id="ARBA00022737"/>
    </source>
</evidence>
<keyword evidence="9" id="KW-0449">Lipoprotein</keyword>
<dbReference type="Pfam" id="PF00057">
    <property type="entry name" value="Ldl_recept_a"/>
    <property type="match status" value="1"/>
</dbReference>
<dbReference type="InterPro" id="IPR002172">
    <property type="entry name" value="LDrepeatLR_classA_rpt"/>
</dbReference>
<evidence type="ECO:0000256" key="6">
    <source>
        <dbReference type="ARBA" id="ARBA00023136"/>
    </source>
</evidence>
<dbReference type="GO" id="GO:0012505">
    <property type="term" value="C:endomembrane system"/>
    <property type="evidence" value="ECO:0007669"/>
    <property type="project" value="UniProtKB-SubCell"/>
</dbReference>
<dbReference type="GO" id="GO:0005886">
    <property type="term" value="C:plasma membrane"/>
    <property type="evidence" value="ECO:0007669"/>
    <property type="project" value="TreeGrafter"/>
</dbReference>
<evidence type="ECO:0000256" key="1">
    <source>
        <dbReference type="ARBA" id="ARBA00004167"/>
    </source>
</evidence>
<dbReference type="GO" id="GO:0016192">
    <property type="term" value="P:vesicle-mediated transport"/>
    <property type="evidence" value="ECO:0007669"/>
    <property type="project" value="UniProtKB-ARBA"/>
</dbReference>
<keyword evidence="6" id="KW-0472">Membrane</keyword>
<dbReference type="SUPFAM" id="SSF57424">
    <property type="entry name" value="LDL receptor-like module"/>
    <property type="match status" value="1"/>
</dbReference>
<proteinExistence type="predicted"/>
<keyword evidence="3" id="KW-0812">Transmembrane</keyword>